<evidence type="ECO:0000313" key="3">
    <source>
        <dbReference type="EMBL" id="OJG17469.1"/>
    </source>
</evidence>
<feature type="transmembrane region" description="Helical" evidence="1">
    <location>
        <begin position="126"/>
        <end position="143"/>
    </location>
</feature>
<dbReference type="EMBL" id="JXKH01000009">
    <property type="protein sequence ID" value="OJG17469.1"/>
    <property type="molecule type" value="Genomic_DNA"/>
</dbReference>
<feature type="domain" description="Acyltransferase 3" evidence="2">
    <location>
        <begin position="7"/>
        <end position="296"/>
    </location>
</feature>
<dbReference type="GO" id="GO:0016747">
    <property type="term" value="F:acyltransferase activity, transferring groups other than amino-acyl groups"/>
    <property type="evidence" value="ECO:0007669"/>
    <property type="project" value="InterPro"/>
</dbReference>
<feature type="transmembrane region" description="Helical" evidence="1">
    <location>
        <begin position="6"/>
        <end position="25"/>
    </location>
</feature>
<reference evidence="3 4" key="1">
    <citation type="submission" date="2014-12" db="EMBL/GenBank/DDBJ databases">
        <title>Draft genome sequences of 29 type strains of Enterococci.</title>
        <authorList>
            <person name="Zhong Z."/>
            <person name="Sun Z."/>
            <person name="Liu W."/>
            <person name="Zhang W."/>
            <person name="Zhang H."/>
        </authorList>
    </citation>
    <scope>NUCLEOTIDE SEQUENCE [LARGE SCALE GENOMIC DNA]</scope>
    <source>
        <strain evidence="3 4">DSM 17029</strain>
    </source>
</reference>
<sequence length="320" mass="37121">MDFLVNFGGQVGNMIFMLLTGYFLFEKKTSISDTFKKIKNIGATILYYSIVIFIVLIPFELSKGHKESSLAKQISHTNGSFTFDFFGFNPFQLTDSVWYLRYYVGLLLFILIIGKWLRATDRKKHMILLEILLTLQILNPPIFQTIGLSIDRNFLTFLLMSLLGGYIRRYNPFEYLSKSSTVIPLFLSIVVFIIFDFVQRYSVSIDNLYVYNFNSQSNLLTIIITLLIFILFTKIHIKNNKLINLVASTTIGIYILHDGSRQISQVKYYLIDILFDGNWNLDTLFYGGFVSIFIWFSAGVLLDLLRQRLFGLTVIRKHLI</sequence>
<feature type="transmembrane region" description="Helical" evidence="1">
    <location>
        <begin position="218"/>
        <end position="235"/>
    </location>
</feature>
<dbReference type="Pfam" id="PF01757">
    <property type="entry name" value="Acyl_transf_3"/>
    <property type="match status" value="1"/>
</dbReference>
<organism evidence="3 4">
    <name type="scientific">Enterococcus canis</name>
    <dbReference type="NCBI Taxonomy" id="214095"/>
    <lineage>
        <taxon>Bacteria</taxon>
        <taxon>Bacillati</taxon>
        <taxon>Bacillota</taxon>
        <taxon>Bacilli</taxon>
        <taxon>Lactobacillales</taxon>
        <taxon>Enterococcaceae</taxon>
        <taxon>Enterococcus</taxon>
    </lineage>
</organism>
<feature type="transmembrane region" description="Helical" evidence="1">
    <location>
        <begin position="45"/>
        <end position="61"/>
    </location>
</feature>
<comment type="caution">
    <text evidence="3">The sequence shown here is derived from an EMBL/GenBank/DDBJ whole genome shotgun (WGS) entry which is preliminary data.</text>
</comment>
<keyword evidence="1" id="KW-0472">Membrane</keyword>
<name>A0A1L8RCF7_9ENTE</name>
<feature type="transmembrane region" description="Helical" evidence="1">
    <location>
        <begin position="96"/>
        <end position="114"/>
    </location>
</feature>
<proteinExistence type="predicted"/>
<evidence type="ECO:0000259" key="2">
    <source>
        <dbReference type="Pfam" id="PF01757"/>
    </source>
</evidence>
<feature type="transmembrane region" description="Helical" evidence="1">
    <location>
        <begin position="284"/>
        <end position="305"/>
    </location>
</feature>
<dbReference type="AlphaFoldDB" id="A0A1L8RCF7"/>
<keyword evidence="1" id="KW-1133">Transmembrane helix</keyword>
<keyword evidence="1" id="KW-0812">Transmembrane</keyword>
<accession>A0A1L8RCF7</accession>
<protein>
    <recommendedName>
        <fullName evidence="2">Acyltransferase 3 domain-containing protein</fullName>
    </recommendedName>
</protein>
<dbReference type="STRING" id="214095.RU97_GL002640"/>
<evidence type="ECO:0000256" key="1">
    <source>
        <dbReference type="SAM" id="Phobius"/>
    </source>
</evidence>
<keyword evidence="4" id="KW-1185">Reference proteome</keyword>
<dbReference type="Proteomes" id="UP000181884">
    <property type="component" value="Unassembled WGS sequence"/>
</dbReference>
<evidence type="ECO:0000313" key="4">
    <source>
        <dbReference type="Proteomes" id="UP000181884"/>
    </source>
</evidence>
<gene>
    <name evidence="3" type="ORF">RU97_GL002640</name>
</gene>
<feature type="transmembrane region" description="Helical" evidence="1">
    <location>
        <begin position="179"/>
        <end position="198"/>
    </location>
</feature>
<dbReference type="InterPro" id="IPR002656">
    <property type="entry name" value="Acyl_transf_3_dom"/>
</dbReference>